<dbReference type="AlphaFoldDB" id="A0A1V9FTH5"/>
<name>A0A1V9FTH5_9BACT</name>
<dbReference type="GO" id="GO:0016747">
    <property type="term" value="F:acyltransferase activity, transferring groups other than amino-acyl groups"/>
    <property type="evidence" value="ECO:0007669"/>
    <property type="project" value="InterPro"/>
</dbReference>
<accession>A0A1V9FTH5</accession>
<dbReference type="STRING" id="550983.A4R26_19160"/>
<dbReference type="EMBL" id="LWBP01000134">
    <property type="protein sequence ID" value="OQP61679.1"/>
    <property type="molecule type" value="Genomic_DNA"/>
</dbReference>
<reference evidence="3" key="1">
    <citation type="submission" date="2016-04" db="EMBL/GenBank/DDBJ databases">
        <authorList>
            <person name="Chen L."/>
            <person name="Zhuang W."/>
            <person name="Wang G."/>
        </authorList>
    </citation>
    <scope>NUCLEOTIDE SEQUENCE [LARGE SCALE GENOMIC DNA]</scope>
    <source>
        <strain evidence="3">208</strain>
    </source>
</reference>
<dbReference type="Gene3D" id="3.40.630.30">
    <property type="match status" value="1"/>
</dbReference>
<proteinExistence type="predicted"/>
<gene>
    <name evidence="2" type="ORF">A4R26_19160</name>
</gene>
<dbReference type="PROSITE" id="PS51186">
    <property type="entry name" value="GNAT"/>
    <property type="match status" value="1"/>
</dbReference>
<evidence type="ECO:0000313" key="3">
    <source>
        <dbReference type="Proteomes" id="UP000192276"/>
    </source>
</evidence>
<organism evidence="2 3">
    <name type="scientific">Niastella populi</name>
    <dbReference type="NCBI Taxonomy" id="550983"/>
    <lineage>
        <taxon>Bacteria</taxon>
        <taxon>Pseudomonadati</taxon>
        <taxon>Bacteroidota</taxon>
        <taxon>Chitinophagia</taxon>
        <taxon>Chitinophagales</taxon>
        <taxon>Chitinophagaceae</taxon>
        <taxon>Niastella</taxon>
    </lineage>
</organism>
<dbReference type="Pfam" id="PF00583">
    <property type="entry name" value="Acetyltransf_1"/>
    <property type="match status" value="1"/>
</dbReference>
<comment type="caution">
    <text evidence="2">The sequence shown here is derived from an EMBL/GenBank/DDBJ whole genome shotgun (WGS) entry which is preliminary data.</text>
</comment>
<dbReference type="SUPFAM" id="SSF55729">
    <property type="entry name" value="Acyl-CoA N-acyltransferases (Nat)"/>
    <property type="match status" value="1"/>
</dbReference>
<feature type="domain" description="N-acetyltransferase" evidence="1">
    <location>
        <begin position="3"/>
        <end position="152"/>
    </location>
</feature>
<dbReference type="RefSeq" id="WP_081164183.1">
    <property type="nucleotide sequence ID" value="NZ_LWBP01000134.1"/>
</dbReference>
<evidence type="ECO:0000313" key="2">
    <source>
        <dbReference type="EMBL" id="OQP61679.1"/>
    </source>
</evidence>
<protein>
    <recommendedName>
        <fullName evidence="1">N-acetyltransferase domain-containing protein</fullName>
    </recommendedName>
</protein>
<dbReference type="InterPro" id="IPR000182">
    <property type="entry name" value="GNAT_dom"/>
</dbReference>
<dbReference type="InterPro" id="IPR016181">
    <property type="entry name" value="Acyl_CoA_acyltransferase"/>
</dbReference>
<dbReference type="CDD" id="cd04301">
    <property type="entry name" value="NAT_SF"/>
    <property type="match status" value="1"/>
</dbReference>
<dbReference type="Proteomes" id="UP000192276">
    <property type="component" value="Unassembled WGS sequence"/>
</dbReference>
<sequence>MNISIRPEEPDDIDEIYELNRLVFGQDTEARLVDHIRQGPNFIPQLSLVAYSDEKLIGYILFSKIAITNGDFKYESLGVTSMVVHPEFRKRGVGAKLLTVGLQKATGLDYADVFVLGHEFYFPKFGFLPAARWNIRPPFEVPAEVFMALELIPNALKNVSGIVEFPIEFSVI</sequence>
<dbReference type="OrthoDB" id="9797178at2"/>
<keyword evidence="3" id="KW-1185">Reference proteome</keyword>
<evidence type="ECO:0000259" key="1">
    <source>
        <dbReference type="PROSITE" id="PS51186"/>
    </source>
</evidence>